<dbReference type="Gene3D" id="3.30.450.40">
    <property type="match status" value="1"/>
</dbReference>
<dbReference type="SUPFAM" id="SSF55785">
    <property type="entry name" value="PYP-like sensor domain (PAS domain)"/>
    <property type="match status" value="2"/>
</dbReference>
<dbReference type="Pfam" id="PF00360">
    <property type="entry name" value="PHY"/>
    <property type="match status" value="1"/>
</dbReference>
<evidence type="ECO:0000256" key="3">
    <source>
        <dbReference type="ARBA" id="ARBA00022991"/>
    </source>
</evidence>
<dbReference type="Pfam" id="PF01590">
    <property type="entry name" value="GAF"/>
    <property type="match status" value="1"/>
</dbReference>
<name>A0ABT9E1B5_9PROT</name>
<dbReference type="InterPro" id="IPR001294">
    <property type="entry name" value="Phytochrome"/>
</dbReference>
<dbReference type="SMART" id="SM00065">
    <property type="entry name" value="GAF"/>
    <property type="match status" value="1"/>
</dbReference>
<dbReference type="InterPro" id="IPR000014">
    <property type="entry name" value="PAS"/>
</dbReference>
<comment type="caution">
    <text evidence="6">The sequence shown here is derived from an EMBL/GenBank/DDBJ whole genome shotgun (WGS) entry which is preliminary data.</text>
</comment>
<keyword evidence="1" id="KW-0600">Photoreceptor protein</keyword>
<proteinExistence type="predicted"/>
<dbReference type="Pfam" id="PF08446">
    <property type="entry name" value="PAS_2"/>
    <property type="match status" value="1"/>
</dbReference>
<evidence type="ECO:0000313" key="6">
    <source>
        <dbReference type="EMBL" id="MDO9709957.1"/>
    </source>
</evidence>
<evidence type="ECO:0000313" key="7">
    <source>
        <dbReference type="Proteomes" id="UP001243009"/>
    </source>
</evidence>
<dbReference type="PRINTS" id="PR01033">
    <property type="entry name" value="PHYTOCHROME"/>
</dbReference>
<reference evidence="6 7" key="1">
    <citation type="submission" date="2023-08" db="EMBL/GenBank/DDBJ databases">
        <title>The draft genome sequence of Paracraurococcus sp. LOR1-02.</title>
        <authorList>
            <person name="Kingkaew E."/>
            <person name="Tanasupawat S."/>
        </authorList>
    </citation>
    <scope>NUCLEOTIDE SEQUENCE [LARGE SCALE GENOMIC DNA]</scope>
    <source>
        <strain evidence="6 7">LOR1-02</strain>
    </source>
</reference>
<evidence type="ECO:0000256" key="2">
    <source>
        <dbReference type="ARBA" id="ARBA00022606"/>
    </source>
</evidence>
<dbReference type="SUPFAM" id="SSF55781">
    <property type="entry name" value="GAF domain-like"/>
    <property type="match status" value="2"/>
</dbReference>
<keyword evidence="4" id="KW-0675">Receptor</keyword>
<evidence type="ECO:0000256" key="1">
    <source>
        <dbReference type="ARBA" id="ARBA00022543"/>
    </source>
</evidence>
<dbReference type="InterPro" id="IPR013515">
    <property type="entry name" value="Phytochrome_cen-reg"/>
</dbReference>
<dbReference type="Gene3D" id="3.30.450.20">
    <property type="entry name" value="PAS domain"/>
    <property type="match status" value="2"/>
</dbReference>
<evidence type="ECO:0000256" key="4">
    <source>
        <dbReference type="ARBA" id="ARBA00023170"/>
    </source>
</evidence>
<dbReference type="InterPro" id="IPR003018">
    <property type="entry name" value="GAF"/>
</dbReference>
<dbReference type="EMBL" id="JAUTWS010000014">
    <property type="protein sequence ID" value="MDO9709957.1"/>
    <property type="molecule type" value="Genomic_DNA"/>
</dbReference>
<organism evidence="6 7">
    <name type="scientific">Paracraurococcus lichenis</name>
    <dbReference type="NCBI Taxonomy" id="3064888"/>
    <lineage>
        <taxon>Bacteria</taxon>
        <taxon>Pseudomonadati</taxon>
        <taxon>Pseudomonadota</taxon>
        <taxon>Alphaproteobacteria</taxon>
        <taxon>Acetobacterales</taxon>
        <taxon>Roseomonadaceae</taxon>
        <taxon>Paracraurococcus</taxon>
    </lineage>
</organism>
<gene>
    <name evidence="6" type="ORF">Q7A36_16510</name>
</gene>
<keyword evidence="2" id="KW-0716">Sensory transduction</keyword>
<keyword evidence="3" id="KW-0157">Chromophore</keyword>
<sequence length="747" mass="81495">MTGLASTASTALPFGQADLSNCEREQIHLSASIQPHGVLLLLREPDLTVVQASANAPEFLGLDPLGRRLEALGGDLAARIAPVLAQRLDAIPAALRCTAGWPAATFDGLVHRPAPHGTPGSAKGSEAGAGVILELERPGEAPDLSQRVEKALAAILSTYSPRMLCEETARIFRALTGYDRVMVYRFDDEGHGEVVAEQRRPELEPYLGNRYPASDIPQIARRLYVRNRVRMLADIGYAPVPLLPRHSPLTGEDTDLSLSMLRSISPMHVQYMRNMGVAATLVTSLMVGGRLWGLVACHHNTPRSTAFPIRAACELLSEAVGVRLAALESFVQAQAELAVRRLEQRMIEAIGREGDWRGALFDQPQTLLQPLNANGAALLFEGQVIFAGEVPSTGELRALGAWLDAQPRAPVIARTALAQEEPQFAALTPGAAGLLATRVSETPGEWLIWFRPEQVQTVIWGGDPFKPVLVGDDPAQLSPRRSFAQWHQVVEGTAERWTPTDLATARLIGDTVTDVILQFRAVRMLIALDQLEQVRRQVGRADQPAVVGDSEGRILLANDAFIRLLPPAATGLEDAPAAPKRLEELLPLFVERTDVALRLHDVLRNKRSWRGEVHLRTAKGELPLLVRADPVFSAPERALGFVFIFTDLSDRKAVESARRRFQEGILESHRLRAGPLESKSDLVYRTLLQAVVENAQLAALEITEGVEVARIPEMLEQVRISAHRAAEVLEGLIRHAAQEPGAGPAQE</sequence>
<dbReference type="InterPro" id="IPR043150">
    <property type="entry name" value="Phytochrome_PHY_sf"/>
</dbReference>
<dbReference type="Gene3D" id="3.30.450.270">
    <property type="match status" value="1"/>
</dbReference>
<dbReference type="InterPro" id="IPR016132">
    <property type="entry name" value="Phyto_chromo_attachment"/>
</dbReference>
<dbReference type="Pfam" id="PF13426">
    <property type="entry name" value="PAS_9"/>
    <property type="match status" value="1"/>
</dbReference>
<feature type="domain" description="Phytochrome chromophore attachment site" evidence="5">
    <location>
        <begin position="160"/>
        <end position="318"/>
    </location>
</feature>
<dbReference type="RefSeq" id="WP_305104823.1">
    <property type="nucleotide sequence ID" value="NZ_JAUTWS010000014.1"/>
</dbReference>
<protein>
    <submittedName>
        <fullName evidence="6">GAF domain-containing protein</fullName>
    </submittedName>
</protein>
<keyword evidence="7" id="KW-1185">Reference proteome</keyword>
<dbReference type="InterPro" id="IPR029016">
    <property type="entry name" value="GAF-like_dom_sf"/>
</dbReference>
<dbReference type="Proteomes" id="UP001243009">
    <property type="component" value="Unassembled WGS sequence"/>
</dbReference>
<dbReference type="CDD" id="cd00130">
    <property type="entry name" value="PAS"/>
    <property type="match status" value="1"/>
</dbReference>
<dbReference type="PROSITE" id="PS50046">
    <property type="entry name" value="PHYTOCHROME_2"/>
    <property type="match status" value="1"/>
</dbReference>
<accession>A0ABT9E1B5</accession>
<dbReference type="InterPro" id="IPR035965">
    <property type="entry name" value="PAS-like_dom_sf"/>
</dbReference>
<dbReference type="InterPro" id="IPR013654">
    <property type="entry name" value="PAS_2"/>
</dbReference>
<evidence type="ECO:0000259" key="5">
    <source>
        <dbReference type="PROSITE" id="PS50046"/>
    </source>
</evidence>